<dbReference type="AlphaFoldDB" id="A0A918PDC7"/>
<evidence type="ECO:0000313" key="2">
    <source>
        <dbReference type="EMBL" id="GGZ00645.1"/>
    </source>
</evidence>
<feature type="region of interest" description="Disordered" evidence="1">
    <location>
        <begin position="84"/>
        <end position="114"/>
    </location>
</feature>
<comment type="caution">
    <text evidence="2">The sequence shown here is derived from an EMBL/GenBank/DDBJ whole genome shotgun (WGS) entry which is preliminary data.</text>
</comment>
<gene>
    <name evidence="2" type="ORF">GCM10011614_14630</name>
</gene>
<name>A0A918PDC7_9SPHN</name>
<dbReference type="Proteomes" id="UP000648075">
    <property type="component" value="Unassembled WGS sequence"/>
</dbReference>
<dbReference type="RefSeq" id="WP_189620491.1">
    <property type="nucleotide sequence ID" value="NZ_BMZA01000003.1"/>
</dbReference>
<protein>
    <submittedName>
        <fullName evidence="2">Uncharacterized protein</fullName>
    </submittedName>
</protein>
<keyword evidence="3" id="KW-1185">Reference proteome</keyword>
<evidence type="ECO:0000256" key="1">
    <source>
        <dbReference type="SAM" id="MobiDB-lite"/>
    </source>
</evidence>
<reference evidence="2" key="2">
    <citation type="submission" date="2020-09" db="EMBL/GenBank/DDBJ databases">
        <authorList>
            <person name="Sun Q."/>
            <person name="Kim S."/>
        </authorList>
    </citation>
    <scope>NUCLEOTIDE SEQUENCE</scope>
    <source>
        <strain evidence="2">KCTC 32255</strain>
    </source>
</reference>
<sequence>MRVDAKALLDRLGKSDFTYREFADRFSELELWPLFEALLRDTRLAQLEEGAEPGHGIVAGAVAASAGAPGREPAHQPFAALFSRYEGDGGAGSGSAARAAEPEPTPHELPPQDVRMLLRQLSELQRKGEL</sequence>
<dbReference type="EMBL" id="BMZA01000003">
    <property type="protein sequence ID" value="GGZ00645.1"/>
    <property type="molecule type" value="Genomic_DNA"/>
</dbReference>
<accession>A0A918PDC7</accession>
<organism evidence="2 3">
    <name type="scientific">Novosphingobium colocasiae</name>
    <dbReference type="NCBI Taxonomy" id="1256513"/>
    <lineage>
        <taxon>Bacteria</taxon>
        <taxon>Pseudomonadati</taxon>
        <taxon>Pseudomonadota</taxon>
        <taxon>Alphaproteobacteria</taxon>
        <taxon>Sphingomonadales</taxon>
        <taxon>Sphingomonadaceae</taxon>
        <taxon>Novosphingobium</taxon>
    </lineage>
</organism>
<proteinExistence type="predicted"/>
<reference evidence="2" key="1">
    <citation type="journal article" date="2014" name="Int. J. Syst. Evol. Microbiol.">
        <title>Complete genome sequence of Corynebacterium casei LMG S-19264T (=DSM 44701T), isolated from a smear-ripened cheese.</title>
        <authorList>
            <consortium name="US DOE Joint Genome Institute (JGI-PGF)"/>
            <person name="Walter F."/>
            <person name="Albersmeier A."/>
            <person name="Kalinowski J."/>
            <person name="Ruckert C."/>
        </authorList>
    </citation>
    <scope>NUCLEOTIDE SEQUENCE</scope>
    <source>
        <strain evidence="2">KCTC 32255</strain>
    </source>
</reference>
<evidence type="ECO:0000313" key="3">
    <source>
        <dbReference type="Proteomes" id="UP000648075"/>
    </source>
</evidence>